<reference evidence="2" key="1">
    <citation type="submission" date="2020-02" db="EMBL/GenBank/DDBJ databases">
        <title>Relaxed selection underlies rapid genomic changes in the transitions from sociality to social parasitism in ants.</title>
        <authorList>
            <person name="Bi X."/>
        </authorList>
    </citation>
    <scope>NUCLEOTIDE SEQUENCE</scope>
    <source>
        <strain evidence="2">BGI-DK2014c</strain>
        <tissue evidence="2">Whole body</tissue>
    </source>
</reference>
<comment type="caution">
    <text evidence="2">The sequence shown here is derived from an EMBL/GenBank/DDBJ whole genome shotgun (WGS) entry which is preliminary data.</text>
</comment>
<dbReference type="Proteomes" id="UP000668214">
    <property type="component" value="Unassembled WGS sequence"/>
</dbReference>
<feature type="non-terminal residue" evidence="2">
    <location>
        <position position="1"/>
    </location>
</feature>
<gene>
    <name evidence="2" type="primary">Po14_1</name>
    <name evidence="2" type="ORF">G6Z78_0004402</name>
</gene>
<sequence>MSCGVPQVRAALPPGCRGPDLGKSRGNVAVACVVGSIKELGLRVAPAKTKALFFHDGKSGVPPRAHIVVDRASPAIGRRADALLGLMPNLRGSNESVRRAYMHDVLSGALYWSGKALASRRIKERLHSVQRRLALRICRAYRTVSYAAAIILAGIPPAEYVADALAETYARVKAIRLRGGIVTPGTVDRLRGNARRQVFGEWRATLENSPPTTGVRTVEAILPCLEKWVGRGWGGLSFHATQVLTGHGCFGEYLCRIGKEPNARCHHCDGDRDTAQHTLEACPAWAGERGILVREIGGDLSLPAVVRAIVGGERAWKAFSSFCERVMSQKEEAERRRERAPGGRGLPLPPLGGGDGEGGGVAQGGGVGGQRGRRLQPDRSHPGSQLAHARRRDRPTGRKRRRPPLPIPEETEEEDDEDEHGGTGSEAPHPPSSPTAPHRGRGVQ</sequence>
<keyword evidence="3" id="KW-1185">Reference proteome</keyword>
<evidence type="ECO:0000313" key="2">
    <source>
        <dbReference type="EMBL" id="KAG5311376.1"/>
    </source>
</evidence>
<proteinExistence type="predicted"/>
<dbReference type="EMBL" id="JAANIA010002648">
    <property type="protein sequence ID" value="KAG5311376.1"/>
    <property type="molecule type" value="Genomic_DNA"/>
</dbReference>
<name>A0A836JLI4_9HYME</name>
<organism evidence="2 3">
    <name type="scientific">Pseudoatta argentina</name>
    <dbReference type="NCBI Taxonomy" id="621737"/>
    <lineage>
        <taxon>Eukaryota</taxon>
        <taxon>Metazoa</taxon>
        <taxon>Ecdysozoa</taxon>
        <taxon>Arthropoda</taxon>
        <taxon>Hexapoda</taxon>
        <taxon>Insecta</taxon>
        <taxon>Pterygota</taxon>
        <taxon>Neoptera</taxon>
        <taxon>Endopterygota</taxon>
        <taxon>Hymenoptera</taxon>
        <taxon>Apocrita</taxon>
        <taxon>Aculeata</taxon>
        <taxon>Formicoidea</taxon>
        <taxon>Formicidae</taxon>
        <taxon>Myrmicinae</taxon>
        <taxon>Pseudoatta</taxon>
    </lineage>
</organism>
<feature type="compositionally biased region" description="Basic residues" evidence="1">
    <location>
        <begin position="388"/>
        <end position="403"/>
    </location>
</feature>
<feature type="region of interest" description="Disordered" evidence="1">
    <location>
        <begin position="333"/>
        <end position="444"/>
    </location>
</feature>
<evidence type="ECO:0000256" key="1">
    <source>
        <dbReference type="SAM" id="MobiDB-lite"/>
    </source>
</evidence>
<feature type="compositionally biased region" description="Gly residues" evidence="1">
    <location>
        <begin position="351"/>
        <end position="370"/>
    </location>
</feature>
<protein>
    <submittedName>
        <fullName evidence="2">PO14 protein</fullName>
    </submittedName>
</protein>
<dbReference type="AlphaFoldDB" id="A0A836JLI4"/>
<feature type="non-terminal residue" evidence="2">
    <location>
        <position position="444"/>
    </location>
</feature>
<evidence type="ECO:0000313" key="3">
    <source>
        <dbReference type="Proteomes" id="UP000668214"/>
    </source>
</evidence>
<accession>A0A836JLI4</accession>
<feature type="compositionally biased region" description="Acidic residues" evidence="1">
    <location>
        <begin position="409"/>
        <end position="419"/>
    </location>
</feature>